<gene>
    <name evidence="2" type="ORF">GGQ83_003968</name>
</gene>
<keyword evidence="3" id="KW-1185">Reference proteome</keyword>
<dbReference type="PROSITE" id="PS51737">
    <property type="entry name" value="RECOMBINASE_DNA_BIND"/>
    <property type="match status" value="1"/>
</dbReference>
<comment type="caution">
    <text evidence="2">The sequence shown here is derived from an EMBL/GenBank/DDBJ whole genome shotgun (WGS) entry which is preliminary data.</text>
</comment>
<dbReference type="PANTHER" id="PTHR30461">
    <property type="entry name" value="DNA-INVERTASE FROM LAMBDOID PROPHAGE"/>
    <property type="match status" value="1"/>
</dbReference>
<sequence>MRRGLKADGTALTGELEIVPEQAAVIRRVFESYAAGVSPRAIARQLNTEGVPGPRGGSWTASLLLGGAGRETGLLRNWLYVGERVWNRQKWVKDPSTGRRVARPNPREAWVVRTVPKLAILERETWDRAQLRLEASRQVVTALGQAANDPGDGTPPNANRGTVLASVRRPRWPLAGLVRCGVCNGPR</sequence>
<organism evidence="2 3">
    <name type="scientific">Roseococcus suduntuyensis</name>
    <dbReference type="NCBI Taxonomy" id="455361"/>
    <lineage>
        <taxon>Bacteria</taxon>
        <taxon>Pseudomonadati</taxon>
        <taxon>Pseudomonadota</taxon>
        <taxon>Alphaproteobacteria</taxon>
        <taxon>Acetobacterales</taxon>
        <taxon>Roseomonadaceae</taxon>
        <taxon>Roseococcus</taxon>
    </lineage>
</organism>
<dbReference type="InterPro" id="IPR038109">
    <property type="entry name" value="DNA_bind_recomb_sf"/>
</dbReference>
<feature type="domain" description="Recombinase" evidence="1">
    <location>
        <begin position="7"/>
        <end position="139"/>
    </location>
</feature>
<name>A0A840AHC9_9PROT</name>
<dbReference type="InterPro" id="IPR050639">
    <property type="entry name" value="SSR_resolvase"/>
</dbReference>
<dbReference type="InterPro" id="IPR011109">
    <property type="entry name" value="DNA_bind_recombinase_dom"/>
</dbReference>
<dbReference type="Proteomes" id="UP000553193">
    <property type="component" value="Unassembled WGS sequence"/>
</dbReference>
<evidence type="ECO:0000313" key="2">
    <source>
        <dbReference type="EMBL" id="MBB3900491.1"/>
    </source>
</evidence>
<dbReference type="AlphaFoldDB" id="A0A840AHC9"/>
<reference evidence="2 3" key="1">
    <citation type="submission" date="2020-08" db="EMBL/GenBank/DDBJ databases">
        <title>Genomic Encyclopedia of Type Strains, Phase IV (KMG-IV): sequencing the most valuable type-strain genomes for metagenomic binning, comparative biology and taxonomic classification.</title>
        <authorList>
            <person name="Goeker M."/>
        </authorList>
    </citation>
    <scope>NUCLEOTIDE SEQUENCE [LARGE SCALE GENOMIC DNA]</scope>
    <source>
        <strain evidence="2 3">DSM 19979</strain>
    </source>
</reference>
<dbReference type="EMBL" id="JACIDJ010000012">
    <property type="protein sequence ID" value="MBB3900491.1"/>
    <property type="molecule type" value="Genomic_DNA"/>
</dbReference>
<accession>A0A840AHC9</accession>
<proteinExistence type="predicted"/>
<dbReference type="RefSeq" id="WP_184386724.1">
    <property type="nucleotide sequence ID" value="NZ_JACIDJ010000012.1"/>
</dbReference>
<protein>
    <recommendedName>
        <fullName evidence="1">Recombinase domain-containing protein</fullName>
    </recommendedName>
</protein>
<evidence type="ECO:0000313" key="3">
    <source>
        <dbReference type="Proteomes" id="UP000553193"/>
    </source>
</evidence>
<evidence type="ECO:0000259" key="1">
    <source>
        <dbReference type="PROSITE" id="PS51737"/>
    </source>
</evidence>
<dbReference type="GO" id="GO:0003677">
    <property type="term" value="F:DNA binding"/>
    <property type="evidence" value="ECO:0007669"/>
    <property type="project" value="InterPro"/>
</dbReference>
<dbReference type="Pfam" id="PF07508">
    <property type="entry name" value="Recombinase"/>
    <property type="match status" value="1"/>
</dbReference>
<dbReference type="Gene3D" id="3.90.1750.20">
    <property type="entry name" value="Putative Large Serine Recombinase, Chain B, Domain 2"/>
    <property type="match status" value="1"/>
</dbReference>
<dbReference type="PANTHER" id="PTHR30461:SF23">
    <property type="entry name" value="DNA RECOMBINASE-RELATED"/>
    <property type="match status" value="1"/>
</dbReference>
<dbReference type="GO" id="GO:0000150">
    <property type="term" value="F:DNA strand exchange activity"/>
    <property type="evidence" value="ECO:0007669"/>
    <property type="project" value="InterPro"/>
</dbReference>